<evidence type="ECO:0000256" key="1">
    <source>
        <dbReference type="ARBA" id="ARBA00004651"/>
    </source>
</evidence>
<dbReference type="InterPro" id="IPR013437">
    <property type="entry name" value="FtsW"/>
</dbReference>
<organism evidence="18">
    <name type="scientific">uncultured organism</name>
    <dbReference type="NCBI Taxonomy" id="155900"/>
    <lineage>
        <taxon>unclassified sequences</taxon>
        <taxon>environmental samples</taxon>
    </lineage>
</organism>
<proteinExistence type="inferred from homology"/>
<feature type="transmembrane region" description="Helical" evidence="17">
    <location>
        <begin position="357"/>
        <end position="374"/>
    </location>
</feature>
<evidence type="ECO:0000256" key="2">
    <source>
        <dbReference type="ARBA" id="ARBA00004752"/>
    </source>
</evidence>
<name>A0A5B8RAK5_9ZZZZ</name>
<keyword evidence="8" id="KW-0133">Cell shape</keyword>
<evidence type="ECO:0000256" key="5">
    <source>
        <dbReference type="ARBA" id="ARBA00022676"/>
    </source>
</evidence>
<dbReference type="PROSITE" id="PS00428">
    <property type="entry name" value="FTSW_RODA_SPOVE"/>
    <property type="match status" value="1"/>
</dbReference>
<keyword evidence="12" id="KW-0131">Cell cycle</keyword>
<evidence type="ECO:0000256" key="8">
    <source>
        <dbReference type="ARBA" id="ARBA00022960"/>
    </source>
</evidence>
<protein>
    <recommendedName>
        <fullName evidence="15">peptidoglycan glycosyltransferase</fullName>
        <ecNumber evidence="15">2.4.99.28</ecNumber>
    </recommendedName>
    <alternativeName>
        <fullName evidence="14">Peptidoglycan polymerase</fullName>
    </alternativeName>
</protein>
<dbReference type="GO" id="GO:0071555">
    <property type="term" value="P:cell wall organization"/>
    <property type="evidence" value="ECO:0007669"/>
    <property type="project" value="UniProtKB-KW"/>
</dbReference>
<keyword evidence="4" id="KW-0132">Cell division</keyword>
<feature type="transmembrane region" description="Helical" evidence="17">
    <location>
        <begin position="202"/>
        <end position="223"/>
    </location>
</feature>
<dbReference type="GO" id="GO:0051301">
    <property type="term" value="P:cell division"/>
    <property type="evidence" value="ECO:0007669"/>
    <property type="project" value="UniProtKB-KW"/>
</dbReference>
<evidence type="ECO:0000256" key="17">
    <source>
        <dbReference type="SAM" id="Phobius"/>
    </source>
</evidence>
<comment type="pathway">
    <text evidence="2">Cell wall biogenesis; peptidoglycan biosynthesis.</text>
</comment>
<evidence type="ECO:0000313" key="18">
    <source>
        <dbReference type="EMBL" id="QEA04978.1"/>
    </source>
</evidence>
<dbReference type="NCBIfam" id="TIGR02614">
    <property type="entry name" value="ftsW"/>
    <property type="match status" value="1"/>
</dbReference>
<evidence type="ECO:0000256" key="6">
    <source>
        <dbReference type="ARBA" id="ARBA00022679"/>
    </source>
</evidence>
<evidence type="ECO:0000256" key="7">
    <source>
        <dbReference type="ARBA" id="ARBA00022692"/>
    </source>
</evidence>
<keyword evidence="10 17" id="KW-1133">Transmembrane helix</keyword>
<keyword evidence="3" id="KW-1003">Cell membrane</keyword>
<comment type="subcellular location">
    <subcellularLocation>
        <location evidence="1">Cell membrane</location>
        <topology evidence="1">Multi-pass membrane protein</topology>
    </subcellularLocation>
</comment>
<feature type="transmembrane region" description="Helical" evidence="17">
    <location>
        <begin position="20"/>
        <end position="46"/>
    </location>
</feature>
<evidence type="ECO:0000256" key="11">
    <source>
        <dbReference type="ARBA" id="ARBA00023136"/>
    </source>
</evidence>
<evidence type="ECO:0000256" key="13">
    <source>
        <dbReference type="ARBA" id="ARBA00023316"/>
    </source>
</evidence>
<keyword evidence="13" id="KW-0961">Cell wall biogenesis/degradation</keyword>
<evidence type="ECO:0000256" key="9">
    <source>
        <dbReference type="ARBA" id="ARBA00022984"/>
    </source>
</evidence>
<dbReference type="EMBL" id="MN079092">
    <property type="protein sequence ID" value="QEA04978.1"/>
    <property type="molecule type" value="Genomic_DNA"/>
</dbReference>
<evidence type="ECO:0000256" key="3">
    <source>
        <dbReference type="ARBA" id="ARBA00022475"/>
    </source>
</evidence>
<feature type="transmembrane region" description="Helical" evidence="17">
    <location>
        <begin position="91"/>
        <end position="108"/>
    </location>
</feature>
<dbReference type="InterPro" id="IPR001182">
    <property type="entry name" value="FtsW/RodA"/>
</dbReference>
<dbReference type="GO" id="GO:0015648">
    <property type="term" value="F:lipid-linked peptidoglycan transporter activity"/>
    <property type="evidence" value="ECO:0007669"/>
    <property type="project" value="TreeGrafter"/>
</dbReference>
<feature type="transmembrane region" description="Helical" evidence="17">
    <location>
        <begin position="58"/>
        <end position="79"/>
    </location>
</feature>
<feature type="transmembrane region" description="Helical" evidence="17">
    <location>
        <begin position="177"/>
        <end position="195"/>
    </location>
</feature>
<dbReference type="Pfam" id="PF01098">
    <property type="entry name" value="FTSW_RODA_SPOVE"/>
    <property type="match status" value="1"/>
</dbReference>
<feature type="transmembrane region" description="Helical" evidence="17">
    <location>
        <begin position="318"/>
        <end position="337"/>
    </location>
</feature>
<evidence type="ECO:0000256" key="16">
    <source>
        <dbReference type="ARBA" id="ARBA00049902"/>
    </source>
</evidence>
<evidence type="ECO:0000256" key="4">
    <source>
        <dbReference type="ARBA" id="ARBA00022618"/>
    </source>
</evidence>
<evidence type="ECO:0000256" key="10">
    <source>
        <dbReference type="ARBA" id="ARBA00022989"/>
    </source>
</evidence>
<dbReference type="GO" id="GO:0008955">
    <property type="term" value="F:peptidoglycan glycosyltransferase activity"/>
    <property type="evidence" value="ECO:0007669"/>
    <property type="project" value="UniProtKB-EC"/>
</dbReference>
<keyword evidence="9" id="KW-0573">Peptidoglycan synthesis</keyword>
<evidence type="ECO:0000256" key="15">
    <source>
        <dbReference type="ARBA" id="ARBA00044770"/>
    </source>
</evidence>
<gene>
    <name evidence="18" type="primary">ftsW</name>
    <name evidence="18" type="ORF">KBTEX_01296</name>
</gene>
<dbReference type="GO" id="GO:0005886">
    <property type="term" value="C:plasma membrane"/>
    <property type="evidence" value="ECO:0007669"/>
    <property type="project" value="UniProtKB-SubCell"/>
</dbReference>
<accession>A0A5B8RAK5</accession>
<feature type="transmembrane region" description="Helical" evidence="17">
    <location>
        <begin position="286"/>
        <end position="306"/>
    </location>
</feature>
<feature type="transmembrane region" description="Helical" evidence="17">
    <location>
        <begin position="154"/>
        <end position="171"/>
    </location>
</feature>
<evidence type="ECO:0000256" key="12">
    <source>
        <dbReference type="ARBA" id="ARBA00023306"/>
    </source>
</evidence>
<comment type="catalytic activity">
    <reaction evidence="16">
        <text>[GlcNAc-(1-&gt;4)-Mur2Ac(oyl-L-Ala-gamma-D-Glu-L-Lys-D-Ala-D-Ala)](n)-di-trans,octa-cis-undecaprenyl diphosphate + beta-D-GlcNAc-(1-&gt;4)-Mur2Ac(oyl-L-Ala-gamma-D-Glu-L-Lys-D-Ala-D-Ala)-di-trans,octa-cis-undecaprenyl diphosphate = [GlcNAc-(1-&gt;4)-Mur2Ac(oyl-L-Ala-gamma-D-Glu-L-Lys-D-Ala-D-Ala)](n+1)-di-trans,octa-cis-undecaprenyl diphosphate + di-trans,octa-cis-undecaprenyl diphosphate + H(+)</text>
        <dbReference type="Rhea" id="RHEA:23708"/>
        <dbReference type="Rhea" id="RHEA-COMP:9602"/>
        <dbReference type="Rhea" id="RHEA-COMP:9603"/>
        <dbReference type="ChEBI" id="CHEBI:15378"/>
        <dbReference type="ChEBI" id="CHEBI:58405"/>
        <dbReference type="ChEBI" id="CHEBI:60033"/>
        <dbReference type="ChEBI" id="CHEBI:78435"/>
        <dbReference type="EC" id="2.4.99.28"/>
    </reaction>
</comment>
<dbReference type="InterPro" id="IPR018365">
    <property type="entry name" value="Cell_cycle_FtsW-rel_CS"/>
</dbReference>
<evidence type="ECO:0000256" key="14">
    <source>
        <dbReference type="ARBA" id="ARBA00032370"/>
    </source>
</evidence>
<keyword evidence="7 17" id="KW-0812">Transmembrane</keyword>
<dbReference type="HAMAP" id="MF_00913">
    <property type="entry name" value="PGT_FtsW_proteobact"/>
    <property type="match status" value="1"/>
</dbReference>
<reference evidence="18" key="1">
    <citation type="submission" date="2019-06" db="EMBL/GenBank/DDBJ databases">
        <authorList>
            <person name="Murdoch R.W."/>
            <person name="Fathepure B."/>
        </authorList>
    </citation>
    <scope>NUCLEOTIDE SEQUENCE</scope>
</reference>
<dbReference type="AlphaFoldDB" id="A0A5B8RAK5"/>
<keyword evidence="6 18" id="KW-0808">Transferase</keyword>
<dbReference type="PANTHER" id="PTHR30474:SF2">
    <property type="entry name" value="PEPTIDOGLYCAN GLYCOSYLTRANSFERASE FTSW-RELATED"/>
    <property type="match status" value="1"/>
</dbReference>
<keyword evidence="11 17" id="KW-0472">Membrane</keyword>
<dbReference type="PANTHER" id="PTHR30474">
    <property type="entry name" value="CELL CYCLE PROTEIN"/>
    <property type="match status" value="1"/>
</dbReference>
<feature type="transmembrane region" description="Helical" evidence="17">
    <location>
        <begin position="120"/>
        <end position="142"/>
    </location>
</feature>
<keyword evidence="5 18" id="KW-0328">Glycosyltransferase</keyword>
<dbReference type="EC" id="2.4.99.28" evidence="15"/>
<sequence length="396" mass="41620">MIERALARFTPQGRDIPAALDWPLVATVGVLLVFGLVMVASASMAVAERETGAALSLFYRQGFFTVMGVIVVTLGLMLVRTTDLEAAGPGLLGVSLLLLVVVLLPGVGREVNGAVRWLPLGVVNLQVSEVAKLGVLIYLAGYVVRRGEALRTRFSGFLVPVAILALVAGLLLMEPDFGGAAVILATGAVVLFLGGAPLSRMLLLAALGVIAAAGLIVSSPYRWERLTGFLNPWADPFDSGFQLTQALIAVGRGGWFGVGLGNSVQKLFYLPEAHTDFLFSVLAEELGVLGVTAVVALFTFMVWRILRIGVAAFNEGRPFGAYVCWGVGFWLGAQAFINMGVNLGLLPTKGLTLPLMSYGGSSLVVTLAAVGLVLRVDWERRAAAAAATDEPGRVAA</sequence>